<reference evidence="2" key="1">
    <citation type="submission" date="2018-06" db="EMBL/GenBank/DDBJ databases">
        <authorList>
            <consortium name="Pathogen Informatics"/>
        </authorList>
    </citation>
    <scope>NUCLEOTIDE SEQUENCE [LARGE SCALE GENOMIC DNA]</scope>
    <source>
        <strain evidence="2">NCTC10132</strain>
    </source>
</reference>
<evidence type="ECO:0000313" key="1">
    <source>
        <dbReference type="EMBL" id="SYV96733.1"/>
    </source>
</evidence>
<dbReference type="Proteomes" id="UP000257559">
    <property type="component" value="Chromosome"/>
</dbReference>
<gene>
    <name evidence="1" type="ORF">NCTC10132_00063</name>
</gene>
<keyword evidence="2" id="KW-1185">Reference proteome</keyword>
<dbReference type="EMBL" id="LS991951">
    <property type="protein sequence ID" value="SYV96733.1"/>
    <property type="molecule type" value="Genomic_DNA"/>
</dbReference>
<feature type="non-terminal residue" evidence="1">
    <location>
        <position position="78"/>
    </location>
</feature>
<name>A0A3B0Q9H0_9BACT</name>
<accession>A0A3B0Q9H0</accession>
<dbReference type="AlphaFoldDB" id="A0A3B0Q9H0"/>
<dbReference type="Gene3D" id="3.20.20.80">
    <property type="entry name" value="Glycosidases"/>
    <property type="match status" value="1"/>
</dbReference>
<proteinExistence type="predicted"/>
<evidence type="ECO:0000313" key="2">
    <source>
        <dbReference type="Proteomes" id="UP000257559"/>
    </source>
</evidence>
<sequence>MQRIEMYRQALMMTILTQGRQFILAGTELLQSKPCDMSGEEGYKCQVSPFDDFNEKPDNNAYSPNSYKTTDYTNGIKW</sequence>
<dbReference type="KEGG" id="medw:NCTC10132_00063"/>
<organism evidence="1 2">
    <name type="scientific">Mycoplasmopsis edwardii</name>
    <dbReference type="NCBI Taxonomy" id="53558"/>
    <lineage>
        <taxon>Bacteria</taxon>
        <taxon>Bacillati</taxon>
        <taxon>Mycoplasmatota</taxon>
        <taxon>Mycoplasmoidales</taxon>
        <taxon>Metamycoplasmataceae</taxon>
        <taxon>Mycoplasmopsis</taxon>
    </lineage>
</organism>
<protein>
    <submittedName>
        <fullName evidence="1">Pullulanase</fullName>
    </submittedName>
</protein>